<dbReference type="AlphaFoldDB" id="A0A0P0ZAW0"/>
<feature type="transmembrane region" description="Helical" evidence="1">
    <location>
        <begin position="30"/>
        <end position="47"/>
    </location>
</feature>
<sequence length="51" mass="5981">MLEKLLSLFAFVLLCVFLGFLIWHVPRLDLTLVLAFTVLLTGYDLFFHKPR</sequence>
<keyword evidence="1" id="KW-0472">Membrane</keyword>
<keyword evidence="1" id="KW-0812">Transmembrane</keyword>
<dbReference type="RefSeq" id="WP_007066112.1">
    <property type="nucleotide sequence ID" value="NZ_BBWO01000005.1"/>
</dbReference>
<protein>
    <submittedName>
        <fullName evidence="2">Uncharacterized protein</fullName>
    </submittedName>
</protein>
<name>A0A0P0ZAW0_9HYPH</name>
<dbReference type="EMBL" id="LC066397">
    <property type="protein sequence ID" value="BAT31551.1"/>
    <property type="molecule type" value="Genomic_DNA"/>
</dbReference>
<organism evidence="2">
    <name type="scientific">Fulvimarina pelagi</name>
    <dbReference type="NCBI Taxonomy" id="217511"/>
    <lineage>
        <taxon>Bacteria</taxon>
        <taxon>Pseudomonadati</taxon>
        <taxon>Pseudomonadota</taxon>
        <taxon>Alphaproteobacteria</taxon>
        <taxon>Hyphomicrobiales</taxon>
        <taxon>Aurantimonadaceae</taxon>
        <taxon>Fulvimarina</taxon>
    </lineage>
</organism>
<evidence type="ECO:0000256" key="1">
    <source>
        <dbReference type="SAM" id="Phobius"/>
    </source>
</evidence>
<proteinExistence type="predicted"/>
<keyword evidence="1" id="KW-1133">Transmembrane helix</keyword>
<accession>A0A0P0ZAW0</accession>
<feature type="transmembrane region" description="Helical" evidence="1">
    <location>
        <begin position="5"/>
        <end position="24"/>
    </location>
</feature>
<reference evidence="2" key="1">
    <citation type="journal article" date="2015" name="Proc. Natl. Acad. Sci. U.S.A.">
        <title>Bacterial clade with the ribosomal RNA operon on a small plasmid rather than the chromosome.</title>
        <authorList>
            <person name="Anda M."/>
            <person name="Ohtsubo Y."/>
            <person name="Okubo T."/>
            <person name="Sugawara M."/>
            <person name="Nagata Y."/>
            <person name="Tsuda M."/>
            <person name="Minamisawa K."/>
            <person name="Mitsui H."/>
        </authorList>
    </citation>
    <scope>NUCLEOTIDE SEQUENCE</scope>
    <source>
        <strain evidence="2">DSM 15513</strain>
    </source>
</reference>
<evidence type="ECO:0000313" key="2">
    <source>
        <dbReference type="EMBL" id="BAT31551.1"/>
    </source>
</evidence>